<evidence type="ECO:0000313" key="4">
    <source>
        <dbReference type="Proteomes" id="UP000001351"/>
    </source>
</evidence>
<dbReference type="RefSeq" id="WP_002617304.1">
    <property type="nucleotide sequence ID" value="NC_014623.1"/>
</dbReference>
<reference evidence="3 5" key="1">
    <citation type="submission" date="2006-04" db="EMBL/GenBank/DDBJ databases">
        <authorList>
            <person name="Nierman W.C."/>
        </authorList>
    </citation>
    <scope>NUCLEOTIDE SEQUENCE [LARGE SCALE GENOMIC DNA]</scope>
    <source>
        <strain evidence="3 5">DW4/3-1</strain>
    </source>
</reference>
<dbReference type="STRING" id="378806.STAUR_4199"/>
<dbReference type="Proteomes" id="UP000032702">
    <property type="component" value="Unassembled WGS sequence"/>
</dbReference>
<keyword evidence="1" id="KW-0812">Transmembrane</keyword>
<dbReference type="EMBL" id="AAMD01000145">
    <property type="protein sequence ID" value="EAU63802.1"/>
    <property type="molecule type" value="Genomic_DNA"/>
</dbReference>
<feature type="transmembrane region" description="Helical" evidence="1">
    <location>
        <begin position="158"/>
        <end position="175"/>
    </location>
</feature>
<feature type="transmembrane region" description="Helical" evidence="1">
    <location>
        <begin position="271"/>
        <end position="288"/>
    </location>
</feature>
<evidence type="ECO:0000313" key="3">
    <source>
        <dbReference type="EMBL" id="EAU63802.1"/>
    </source>
</evidence>
<keyword evidence="1" id="KW-1133">Transmembrane helix</keyword>
<protein>
    <submittedName>
        <fullName evidence="2">Conserved uncharacterized protein</fullName>
    </submittedName>
</protein>
<dbReference type="HOGENOM" id="CLU_811132_0_0_7"/>
<reference evidence="2 4" key="2">
    <citation type="journal article" date="2011" name="Mol. Biol. Evol.">
        <title>Comparative genomic analysis of fruiting body formation in Myxococcales.</title>
        <authorList>
            <person name="Huntley S."/>
            <person name="Hamann N."/>
            <person name="Wegener-Feldbrugge S."/>
            <person name="Treuner-Lange A."/>
            <person name="Kube M."/>
            <person name="Reinhardt R."/>
            <person name="Klages S."/>
            <person name="Muller R."/>
            <person name="Ronning C.M."/>
            <person name="Nierman W.C."/>
            <person name="Sogaard-Andersen L."/>
        </authorList>
    </citation>
    <scope>NUCLEOTIDE SEQUENCE [LARGE SCALE GENOMIC DNA]</scope>
    <source>
        <strain evidence="2 4">DW4/3-1</strain>
    </source>
</reference>
<dbReference type="Proteomes" id="UP000001351">
    <property type="component" value="Chromosome"/>
</dbReference>
<dbReference type="eggNOG" id="ENOG502ZANN">
    <property type="taxonomic scope" value="Bacteria"/>
</dbReference>
<sequence>MKAQHVLAKAKAWAEQEGSRIPGFHGAFVAGSVARMAPDTELEPWRDLDVVMLTREPQMVKAERMELVHEGIILESSCLSAAPFHSAETILSTPEHADNIAAGIILADPTGELQQLHKQVAAEYSRKRWVKARLDFQRKDLSDRLEQAVKASQFSERFVHFHMAMVYLSGLLAIAHNRPLTLRRRLVITGELLEAEGKTQLHEDVLALIGCNHLTRETVERYVTEFDQAFGRAIQVKRITVPYDYKFRAHLRPYYVEGTLDMVREGRHREAIFWLFGFYYLAAMVLMSDAPAEEKPLFKERCDRFFNDLGLTPATDWGRRLEQVRAVADRLSEAADKALLNHPALVD</sequence>
<keyword evidence="1" id="KW-0472">Membrane</keyword>
<gene>
    <name evidence="2" type="ordered locus">STAUR_4199</name>
    <name evidence="3" type="ORF">STIAU_6397</name>
</gene>
<proteinExistence type="predicted"/>
<evidence type="ECO:0000313" key="5">
    <source>
        <dbReference type="Proteomes" id="UP000032702"/>
    </source>
</evidence>
<name>Q08TJ1_STIAD</name>
<dbReference type="EMBL" id="CP002271">
    <property type="protein sequence ID" value="ADO71981.1"/>
    <property type="molecule type" value="Genomic_DNA"/>
</dbReference>
<accession>Q08TJ1</accession>
<dbReference type="KEGG" id="sur:STAUR_4199"/>
<dbReference type="OrthoDB" id="3659232at2"/>
<evidence type="ECO:0000256" key="1">
    <source>
        <dbReference type="SAM" id="Phobius"/>
    </source>
</evidence>
<dbReference type="AlphaFoldDB" id="Q08TJ1"/>
<organism evidence="3 5">
    <name type="scientific">Stigmatella aurantiaca (strain DW4/3-1)</name>
    <dbReference type="NCBI Taxonomy" id="378806"/>
    <lineage>
        <taxon>Bacteria</taxon>
        <taxon>Pseudomonadati</taxon>
        <taxon>Myxococcota</taxon>
        <taxon>Myxococcia</taxon>
        <taxon>Myxococcales</taxon>
        <taxon>Cystobacterineae</taxon>
        <taxon>Archangiaceae</taxon>
        <taxon>Stigmatella</taxon>
    </lineage>
</organism>
<keyword evidence="4" id="KW-1185">Reference proteome</keyword>
<evidence type="ECO:0000313" key="2">
    <source>
        <dbReference type="EMBL" id="ADO71981.1"/>
    </source>
</evidence>